<comment type="caution">
    <text evidence="1">The sequence shown here is derived from an EMBL/GenBank/DDBJ whole genome shotgun (WGS) entry which is preliminary data.</text>
</comment>
<evidence type="ECO:0000313" key="1">
    <source>
        <dbReference type="EMBL" id="OGC35106.1"/>
    </source>
</evidence>
<dbReference type="AlphaFoldDB" id="A0A1F4TR14"/>
<name>A0A1F4TR14_UNCSA</name>
<gene>
    <name evidence="1" type="ORF">A2462_06080</name>
</gene>
<sequence length="194" mass="21558">MTDFPVSLGLQPRISLAGAFPLHDVTDVVSNGLKGFITGPGYSLGFGLGIDLRLSDLKIAAVYDLQIFEWQGSENNSYEISSLFNYFGLEIDYALFTKTLPNGLRWNMVKTGVDVGYLFGQATVRDPKHKTLYDFETLSGFSWGVSISTEMRVGNQGHLAKYLEFGLKYSEQYYDGARIALFGAFVGLTFNLQE</sequence>
<proteinExistence type="predicted"/>
<reference evidence="1 2" key="1">
    <citation type="journal article" date="2016" name="Nat. Commun.">
        <title>Thousands of microbial genomes shed light on interconnected biogeochemical processes in an aquifer system.</title>
        <authorList>
            <person name="Anantharaman K."/>
            <person name="Brown C.T."/>
            <person name="Hug L.A."/>
            <person name="Sharon I."/>
            <person name="Castelle C.J."/>
            <person name="Probst A.J."/>
            <person name="Thomas B.C."/>
            <person name="Singh A."/>
            <person name="Wilkins M.J."/>
            <person name="Karaoz U."/>
            <person name="Brodie E.L."/>
            <person name="Williams K.H."/>
            <person name="Hubbard S.S."/>
            <person name="Banfield J.F."/>
        </authorList>
    </citation>
    <scope>NUCLEOTIDE SEQUENCE [LARGE SCALE GENOMIC DNA]</scope>
</reference>
<dbReference type="EMBL" id="MEUI01000008">
    <property type="protein sequence ID" value="OGC35106.1"/>
    <property type="molecule type" value="Genomic_DNA"/>
</dbReference>
<accession>A0A1F4TR14</accession>
<protein>
    <submittedName>
        <fullName evidence="1">Uncharacterized protein</fullName>
    </submittedName>
</protein>
<evidence type="ECO:0000313" key="2">
    <source>
        <dbReference type="Proteomes" id="UP000177309"/>
    </source>
</evidence>
<dbReference type="Proteomes" id="UP000177309">
    <property type="component" value="Unassembled WGS sequence"/>
</dbReference>
<organism evidence="1 2">
    <name type="scientific">candidate division WOR-1 bacterium RIFOXYC2_FULL_41_25</name>
    <dbReference type="NCBI Taxonomy" id="1802586"/>
    <lineage>
        <taxon>Bacteria</taxon>
        <taxon>Bacillati</taxon>
        <taxon>Saganbacteria</taxon>
    </lineage>
</organism>